<reference evidence="1 2" key="1">
    <citation type="submission" date="2019-08" db="EMBL/GenBank/DDBJ databases">
        <title>Agrococcus lahaulensis sp. nov., isolated from a cold desert of the Indian Himalayas.</title>
        <authorList>
            <person name="Qu J.H."/>
        </authorList>
    </citation>
    <scope>NUCLEOTIDE SEQUENCE [LARGE SCALE GENOMIC DNA]</scope>
    <source>
        <strain evidence="1 2">NS18</strain>
    </source>
</reference>
<proteinExistence type="predicted"/>
<dbReference type="Gene3D" id="1.25.10.10">
    <property type="entry name" value="Leucine-rich Repeat Variant"/>
    <property type="match status" value="1"/>
</dbReference>
<evidence type="ECO:0008006" key="3">
    <source>
        <dbReference type="Google" id="ProtNLM"/>
    </source>
</evidence>
<name>A0A5M8QMD4_9MICO</name>
<dbReference type="OrthoDB" id="500355at2"/>
<gene>
    <name evidence="1" type="ORF">FQ330_03165</name>
</gene>
<evidence type="ECO:0000313" key="2">
    <source>
        <dbReference type="Proteomes" id="UP000323221"/>
    </source>
</evidence>
<accession>A0A5M8QMD4</accession>
<protein>
    <recommendedName>
        <fullName evidence="3">HEAT repeat domain-containing protein</fullName>
    </recommendedName>
</protein>
<evidence type="ECO:0000313" key="1">
    <source>
        <dbReference type="EMBL" id="KAA6436418.1"/>
    </source>
</evidence>
<keyword evidence="2" id="KW-1185">Reference proteome</keyword>
<sequence length="199" mass="22733">MEAMFASPDRLILFARRTDDLDLIAFYYEQRADHLFIRIGLAQNSDTPAWMLTELSHDPAEQVRSAVASNPNADDDTIRYLADEDAQAVYPAREEGWFEKDWFTYHAAKNPSLPEDLSSVLAHHRSEVIRSVIAARTDTSVETLLWMILRDKRAVVRQAAKAQDFRIRSWLRTTHPQLAGLEVKEAARRLFAIANHNAA</sequence>
<dbReference type="Proteomes" id="UP000323221">
    <property type="component" value="Unassembled WGS sequence"/>
</dbReference>
<dbReference type="InterPro" id="IPR011989">
    <property type="entry name" value="ARM-like"/>
</dbReference>
<organism evidence="1 2">
    <name type="scientific">Agrococcus sediminis</name>
    <dbReference type="NCBI Taxonomy" id="2599924"/>
    <lineage>
        <taxon>Bacteria</taxon>
        <taxon>Bacillati</taxon>
        <taxon>Actinomycetota</taxon>
        <taxon>Actinomycetes</taxon>
        <taxon>Micrococcales</taxon>
        <taxon>Microbacteriaceae</taxon>
        <taxon>Agrococcus</taxon>
    </lineage>
</organism>
<dbReference type="AlphaFoldDB" id="A0A5M8QMD4"/>
<dbReference type="RefSeq" id="WP_146355155.1">
    <property type="nucleotide sequence ID" value="NZ_VOIR01000011.1"/>
</dbReference>
<comment type="caution">
    <text evidence="1">The sequence shown here is derived from an EMBL/GenBank/DDBJ whole genome shotgun (WGS) entry which is preliminary data.</text>
</comment>
<dbReference type="EMBL" id="VOIR01000011">
    <property type="protein sequence ID" value="KAA6436418.1"/>
    <property type="molecule type" value="Genomic_DNA"/>
</dbReference>